<dbReference type="Proteomes" id="UP001239680">
    <property type="component" value="Unassembled WGS sequence"/>
</dbReference>
<gene>
    <name evidence="2" type="ORF">Q9295_08355</name>
</gene>
<dbReference type="RefSeq" id="WP_306680079.1">
    <property type="nucleotide sequence ID" value="NZ_JAVDBT010000006.1"/>
</dbReference>
<comment type="caution">
    <text evidence="2">The sequence shown here is derived from an EMBL/GenBank/DDBJ whole genome shotgun (WGS) entry which is preliminary data.</text>
</comment>
<sequence>MQSRPTFRQISLTGARVTRPAWALPAAALALLAQPLQADTTPEAVWQLIQEEAGPVLTAQESRRGSDLVLSHPRLALPDGAWLALPNITLRQQSDGAVTLELPPNFPVELQGLTGPDAPEKVTLTITAPDLQAVFRDIDAEDIDVAISAGSLSAVMEPITQATGWNGKNTLVAALTLDDLSFAWLSQLPPEPELNAKGAGADAHLSLGNLSLDARAVIPSEGVEGQVSLNLSELSLALEALFPPGGIALMESADAPDLQKLPQFLAMLEQGLRLHLRYQMGPVQLAIDMPELPEGPFAMDLSMAGSDAEFSLDRNGLVYDKGAEGTAFSFQGQLTDMPLDNLSLSIAEMRETVRLGLPSAGGASDWALLYKFAGIDVSETIWDIFDPARQLPRDPLSLVLDLTGTWTPDPRLLSGSPSAHDLPLTALTAQLNEALVAGAGVSFSGEGALDFDFTDRSRYIDDLPVPEGALSFLTKGANALLDNLVALGAISPDELTGARFALMFAGKALSDDPDVLTTELEFKDGSIVLNGMKIR</sequence>
<name>A0ABU0VX95_9RHOB</name>
<evidence type="ECO:0000313" key="2">
    <source>
        <dbReference type="EMBL" id="MDQ2066382.1"/>
    </source>
</evidence>
<feature type="chain" id="PRO_5045330947" description="DUF2125 domain-containing protein" evidence="1">
    <location>
        <begin position="39"/>
        <end position="535"/>
    </location>
</feature>
<proteinExistence type="predicted"/>
<keyword evidence="1" id="KW-0732">Signal</keyword>
<feature type="signal peptide" evidence="1">
    <location>
        <begin position="1"/>
        <end position="38"/>
    </location>
</feature>
<protein>
    <recommendedName>
        <fullName evidence="4">DUF2125 domain-containing protein</fullName>
    </recommendedName>
</protein>
<dbReference type="EMBL" id="JAVDBT010000006">
    <property type="protein sequence ID" value="MDQ2066382.1"/>
    <property type="molecule type" value="Genomic_DNA"/>
</dbReference>
<reference evidence="2 3" key="1">
    <citation type="submission" date="2023-08" db="EMBL/GenBank/DDBJ databases">
        <title>Characterization of two Paracoccaceae strains isolated from Phycosphere and proposal of Xinfangfangia lacusdiani sp. nov.</title>
        <authorList>
            <person name="Deng Y."/>
            <person name="Zhang Y.Q."/>
        </authorList>
    </citation>
    <scope>NUCLEOTIDE SEQUENCE [LARGE SCALE GENOMIC DNA]</scope>
    <source>
        <strain evidence="2 3">CPCC 101601</strain>
    </source>
</reference>
<evidence type="ECO:0000313" key="3">
    <source>
        <dbReference type="Proteomes" id="UP001239680"/>
    </source>
</evidence>
<evidence type="ECO:0000256" key="1">
    <source>
        <dbReference type="SAM" id="SignalP"/>
    </source>
</evidence>
<organism evidence="2 3">
    <name type="scientific">Pseudogemmobacter lacusdianii</name>
    <dbReference type="NCBI Taxonomy" id="3069608"/>
    <lineage>
        <taxon>Bacteria</taxon>
        <taxon>Pseudomonadati</taxon>
        <taxon>Pseudomonadota</taxon>
        <taxon>Alphaproteobacteria</taxon>
        <taxon>Rhodobacterales</taxon>
        <taxon>Paracoccaceae</taxon>
        <taxon>Pseudogemmobacter</taxon>
    </lineage>
</organism>
<evidence type="ECO:0008006" key="4">
    <source>
        <dbReference type="Google" id="ProtNLM"/>
    </source>
</evidence>
<keyword evidence="3" id="KW-1185">Reference proteome</keyword>
<accession>A0ABU0VX95</accession>